<dbReference type="PANTHER" id="PTHR33281:SF19">
    <property type="entry name" value="VOLTAGE-DEPENDENT ANION CHANNEL-FORMING PROTEIN YNEE"/>
    <property type="match status" value="1"/>
</dbReference>
<evidence type="ECO:0000256" key="7">
    <source>
        <dbReference type="ARBA" id="ARBA00023136"/>
    </source>
</evidence>
<feature type="compositionally biased region" description="Low complexity" evidence="10">
    <location>
        <begin position="2521"/>
        <end position="2536"/>
    </location>
</feature>
<dbReference type="Pfam" id="PF25539">
    <property type="entry name" value="Bestrophin_2"/>
    <property type="match status" value="1"/>
</dbReference>
<feature type="coiled-coil region" evidence="9">
    <location>
        <begin position="1503"/>
        <end position="1565"/>
    </location>
</feature>
<organism evidence="13 14">
    <name type="scientific">Prorocentrum cordatum</name>
    <dbReference type="NCBI Taxonomy" id="2364126"/>
    <lineage>
        <taxon>Eukaryota</taxon>
        <taxon>Sar</taxon>
        <taxon>Alveolata</taxon>
        <taxon>Dinophyceae</taxon>
        <taxon>Prorocentrales</taxon>
        <taxon>Prorocentraceae</taxon>
        <taxon>Prorocentrum</taxon>
    </lineage>
</organism>
<evidence type="ECO:0000256" key="1">
    <source>
        <dbReference type="ARBA" id="ARBA00004651"/>
    </source>
</evidence>
<feature type="region of interest" description="Disordered" evidence="10">
    <location>
        <begin position="2500"/>
        <end position="2660"/>
    </location>
</feature>
<protein>
    <recommendedName>
        <fullName evidence="12">CCHC-type domain-containing protein</fullName>
    </recommendedName>
</protein>
<gene>
    <name evidence="13" type="ORF">PCOR1329_LOCUS67453</name>
</gene>
<dbReference type="InterPro" id="IPR044669">
    <property type="entry name" value="YneE/VCCN1/2-like"/>
</dbReference>
<keyword evidence="3" id="KW-1003">Cell membrane</keyword>
<feature type="region of interest" description="Disordered" evidence="10">
    <location>
        <begin position="1851"/>
        <end position="1927"/>
    </location>
</feature>
<keyword evidence="14" id="KW-1185">Reference proteome</keyword>
<feature type="compositionally biased region" description="Basic and acidic residues" evidence="10">
    <location>
        <begin position="1862"/>
        <end position="1889"/>
    </location>
</feature>
<feature type="coiled-coil region" evidence="9">
    <location>
        <begin position="1713"/>
        <end position="1740"/>
    </location>
</feature>
<dbReference type="Proteomes" id="UP001189429">
    <property type="component" value="Unassembled WGS sequence"/>
</dbReference>
<keyword evidence="8" id="KW-0862">Zinc</keyword>
<accession>A0ABN9WHN7</accession>
<sequence>MEAGLVGLLHDVGQALTTAFVVRASVADCPDCRCSPALHCPPLQCTCPSGEGTLAAAAIPGCHGAQLAWVASLSLLLGGVLGAATVSWAGRPRSRAPAGSIAALVEEDCSPGGGGLAYLALEQAKVFRRYGVGGPFLYHKRLDVYRSGYEMTPEHDDYSETTNPDADVMEIDFVHGQGGRAGVVPANRVYGFCRLLTAAVVWSALRRGAASGYGPLPDGPFLLTLSALNWAGAPAGSVSLADPSIVVPPLVGVAGRCPAPAAPGELALPGGAPPAPPVAAATPAPAAAVPAAVTLDPGAVAAPEGRAPAEPDTVAAAPHPSGEAAPGWHWVAAEDADGSVSFGAEVAVGVPGGATLVGRAGRRGLLTLAGGGGASAVLLRDSEIAWFTQECRGSDACIFEIPPDAGQSGGSSREWREVVQLCREEAVPRFAVAPPGAAQWCAKFQVKEGGLALHQEMWKSKQRLNLTDFRVDMHETLSKTIETKGSADHLDVYNLARAVLGYRKLRLVEHYWDDMCAEQQQQHNMKMPLEEAFAFQGGSRSPSEVCPEWLDLVSNELELIHSIKKNARKLREEQKASEGGRAAPGGSGGRAARRRRANRTLQGELVTELVVALNQLDAGSDDPPRCAGREPNRMQQLCLEHTADSCAATGSIPPDLSTEVALQELQVGAGYSDGEPVTVAPFAHDLVFITSKVLPIQSAEIFKKEAGFARPYLDPVLRQPAAYLAFVERMRDGGMLEFRVDEGDFEEVGLFTVWKKDGRQRLVIDCRGSNFRFAEPDKTSLASGGSFSSIELGPGEVLWTAGVDIADAFYNMGLPPELRHLFALPRLRAAQLGVRELGGRPVPGRAWVRPCMAALPMGWTHALDFCQKVHRNILLQKGGFDSAPELVDGMPAPHIQDGAYTAYVDNFISFGVDPDRPAALLRRPLLAVFSSVYAFSRKYFDRVMKLPPSVRRELRWAASLIPLAWADLRATWSPRVYASDASEEGRGVCQKEADLGAIRGAGRYGERWRFRRGTASRPRDCLFEQSDPPSADIAKVEPIADSVVSPKVEHVVSPEEAVEDPEGSLWNVPEVEEKLYGGRWQVVSSGGWARSEKIIVLEGRALVHSLRHALRDSKSFGKRVLFLCDNMGLVCAMEKGRSSAGGVLRVARQWGAWCLAGAVQASVRWIPSERNVADAPSRRRIPLGVWIDNGAADSAEGIEQWAVRDAGRSSQQADCRSAGLELAELAVREPAVGVLRGARRAAAAQSRPVLWTLPPPAARSRRMARAAGREQGAAAAARRAALGGPGSLLQRASVAPKTVGQYDGLWQDILRVWLRWRAVCSLQSAPSDEETDFAVASGMDQEISFGELAQGGAKELAAESYFRTQFARSGGLSLPRPAQAVKGWKRLASGRARPPLPWEVVALIALKMLLTGFWAMAAWTDATIHCCLRPSELQRFIAEMLVPPVPGTHVANRAIVLHPSEEGISGRTGQFDEKERWRHVVAKVLKQKYLKGFWSVFGEYLKYVKSRIQNAQLSQQAEQMQQQNVQIRTELARQVQAQGDLPRLAEQLGDEVQKLSDERKDKSSAPAFSLVDTKGLGKPSIFKNEEAKFLEWYRKTNAYLTAVFGEQFRKLLEWVEDQAQETTVISMEVLEARFGSDDDDEDEFIPDLREKVSQLYVALQTLTEGESFALVMNTPKGNGAEAMRKLIRRWDPASGGKRRVLLKQIMNPQRCTLSDLYAKLEEWEELIRRYERKKADGLGKVVDDDVKVAALETMVPEELELHLAMNKHRLDTSEKVVEEIRSFLESRQSQGALLRRKRGDPMDVDSLYKGGKGKSKGKGDKNGKKGQAPKPRDKRTVQCWRCGGWGHTSNECTARLTGGKTGDGKGSKGKGKGKDADKDKGKGKNRRWDTNSFEPGAASSSSQPVYGDNWDDGNNSTITSLPPSASQVGSTNLGSFELCTFELNSFDETVDDQEWIRFAFDSGAAVATFPENAKGERLPADPNASYRTASGEIIADSGGVCIQGRSEWSEPIRLKARLASIHKPLVSASQTHRTGRATWLTKEGGYILPAGSDIVNRVDALIRDAAWSESGVVPLYVEKGIYAGYIKKNEGGHVRRVSFGDHRESWDLCPVDGGSRVPPRQAEREQHLASGHAVHRSWCEECARAAGLGAQRARRPEDRDDADPVVSMDFAFIGEKVQDVEDDGSIPILVVTDRKYGMKGATAVKDKTASDFVVKWLAGFLKHLGHRRVVLKSDGEASICAIKNAAMVGVGQHVECIPQESPKGEHKSNGEVEASVKEVKKVIRANFFSMQKSFGFEVSPGHPIVRWLPQFAADSISKFRLGVDGMSAEQRRCGRPWRKFAAEFGERVHYRPLGVGDERSTLAPKMLMGHFVGYHSRTGALLVMTQSGVVRAQGFKRLHRAQAWSPEAPGSWGRLAGLPWEVSPAVLLAQPVGPITVTRDTQEDHDTVVRRRYVLKKDIERFGATPGCAGCADLMARGSARVAHSQECRDRIEAELMKDSAGQRRLAEHHLRASAREAQAEESAAQPAPQPGAAAASGGGAAAASGGGGAAAGPGADVATAGPRAGAPATPPAASRKRAASVSAEERRPPQLRDGPRGLKRAGSEPDLHGQMIVDGGSSSSAGPASAAVSAGLVQPVPSPEGARGGGDMEDLAGPAARAGSSMDVGAFDEVKGKIYREILALVSATDLIGDNVMSIKELKEVSALLTEINGVDLAEVYSPERFKGKALGMGLTAGLAADLYTGWDLLREDHRRAVMKKLLEEDPLLTVTSPPCTVFSKLRQLGNFKRGEGIVASEVLEGETHLEFSMKVCESRHQRGALFLHEHPWGASSWSRPCVERVKELPGVHFVRGPMCRWGLHARGPDGREAFVRKETGWLTNSQVLADILAGECRCQSIGGEPYRHVHLLGDRRARKAQVYPPRLVRAILRGLREELRARESLSDLAAFTAGPSPHAEDMDQEAEAFVDDVRGGFLDPLKVKEARAEELEWCRSRGVWKKVPRREMEAEGGRAIDTRWIDTNKGDLERPLYRSRLVAREMKVRRRAEGLLPPQQDLFSGTPPLEAFKALVSMFLSRAFEQFQSSEPREVLYKFYDVSRAHFYGHVQRRLWVELPPEERQGEEEPLVGLLLRTMYGTMDASQVWQGDYVELLKSVEFLQGKSSPAILWHPGRDIALEVHGDDFGVLTYADDEAWFDELLKKYDYKVTGRLSSAAEGVQGAVYLNRVLIWDPAAGEARIESDVRHVDMILRDLHLCDAKPVQTPAVKKSVTEMIEASQSQTLDDAQSKLYRSLVMRASYIGQDRPDLSYIASSLAKSMKTPRESDMMDLKRLGRYLKQARAGSLVFKLQEVPTRIEIFVDADWAGEATTRKSRSGMMLMLGSHLVKHASTQQTTVALSSGESEYYAMLKGASHALGLQSMLQDFGVQYLEMPLLRSDSVAAEGIATRQGLGAVRHIDTRFLWLQDQVKAGKVEIKHVPGLQNPADAFTKALDQTHLRRHFEAMGFKVRDEGSRLHRPALMREVRTMCIESGRPCTDLAGERRHAGRHTRPPPGCALGTCASPRSPHGWGTAPLLLGAAAVAACAAARAARPVLRARGGASSEEPEGSLFDVIFDTDKYIEADRLSSRPVFDYNRWKRHRGAERFTRNLGNIFSSSTLRANWQEVLACTLVAIFICTWNDLDVASLGASKEQVALWASKPQLGLPALPFTISSAFLSLLLVFRTNSAYGRWWEARCIWGAIINTCRDIVRQALIRFDPKDAELKKEVTRLVSAYPRCLIYHLGERTDVSNLVIEKKLGKILSDAEKQKLLACTHKPMTLTTMLSQSIRKAGLPVIDEMKIDADITKFSDYYGMCERIFKTPMPLSYTRLTSRFLSIWMLFMPFALYSAITPHWYIVPITAFLSFAIFGIEELGVAIEEPFSVLPLNAMADGIDASIFEALALDEKERANAKQRELVGA</sequence>
<comment type="caution">
    <text evidence="13">The sequence shown here is derived from an EMBL/GenBank/DDBJ whole genome shotgun (WGS) entry which is preliminary data.</text>
</comment>
<evidence type="ECO:0000256" key="6">
    <source>
        <dbReference type="ARBA" id="ARBA00023065"/>
    </source>
</evidence>
<evidence type="ECO:0000256" key="4">
    <source>
        <dbReference type="ARBA" id="ARBA00022692"/>
    </source>
</evidence>
<evidence type="ECO:0000256" key="10">
    <source>
        <dbReference type="SAM" id="MobiDB-lite"/>
    </source>
</evidence>
<dbReference type="InterPro" id="IPR001878">
    <property type="entry name" value="Znf_CCHC"/>
</dbReference>
<keyword evidence="8" id="KW-0479">Metal-binding</keyword>
<proteinExistence type="predicted"/>
<feature type="domain" description="CCHC-type" evidence="12">
    <location>
        <begin position="1839"/>
        <end position="1852"/>
    </location>
</feature>
<evidence type="ECO:0000256" key="5">
    <source>
        <dbReference type="ARBA" id="ARBA00022989"/>
    </source>
</evidence>
<dbReference type="PROSITE" id="PS50158">
    <property type="entry name" value="ZF_CCHC"/>
    <property type="match status" value="1"/>
</dbReference>
<keyword evidence="6" id="KW-0406">Ion transport</keyword>
<keyword evidence="2" id="KW-0813">Transport</keyword>
<evidence type="ECO:0000313" key="14">
    <source>
        <dbReference type="Proteomes" id="UP001189429"/>
    </source>
</evidence>
<feature type="compositionally biased region" description="Polar residues" evidence="10">
    <location>
        <begin position="1890"/>
        <end position="1904"/>
    </location>
</feature>
<evidence type="ECO:0000259" key="12">
    <source>
        <dbReference type="PROSITE" id="PS50158"/>
    </source>
</evidence>
<evidence type="ECO:0000313" key="13">
    <source>
        <dbReference type="EMBL" id="CAK0885984.1"/>
    </source>
</evidence>
<reference evidence="13" key="1">
    <citation type="submission" date="2023-10" db="EMBL/GenBank/DDBJ databases">
        <authorList>
            <person name="Chen Y."/>
            <person name="Shah S."/>
            <person name="Dougan E. K."/>
            <person name="Thang M."/>
            <person name="Chan C."/>
        </authorList>
    </citation>
    <scope>NUCLEOTIDE SEQUENCE [LARGE SCALE GENOMIC DNA]</scope>
</reference>
<feature type="compositionally biased region" description="Basic and acidic residues" evidence="10">
    <location>
        <begin position="2500"/>
        <end position="2519"/>
    </location>
</feature>
<evidence type="ECO:0000256" key="11">
    <source>
        <dbReference type="SAM" id="Phobius"/>
    </source>
</evidence>
<dbReference type="EMBL" id="CAUYUJ010018740">
    <property type="protein sequence ID" value="CAK0885984.1"/>
    <property type="molecule type" value="Genomic_DNA"/>
</dbReference>
<feature type="compositionally biased region" description="Basic and acidic residues" evidence="10">
    <location>
        <begin position="2584"/>
        <end position="2608"/>
    </location>
</feature>
<feature type="region of interest" description="Disordered" evidence="10">
    <location>
        <begin position="301"/>
        <end position="323"/>
    </location>
</feature>
<keyword evidence="9" id="KW-0175">Coiled coil</keyword>
<keyword evidence="4 11" id="KW-0812">Transmembrane</keyword>
<name>A0ABN9WHN7_9DINO</name>
<evidence type="ECO:0000256" key="9">
    <source>
        <dbReference type="SAM" id="Coils"/>
    </source>
</evidence>
<keyword evidence="7 11" id="KW-0472">Membrane</keyword>
<feature type="region of interest" description="Disordered" evidence="10">
    <location>
        <begin position="1788"/>
        <end position="1836"/>
    </location>
</feature>
<feature type="transmembrane region" description="Helical" evidence="11">
    <location>
        <begin position="3695"/>
        <end position="3715"/>
    </location>
</feature>
<evidence type="ECO:0000256" key="2">
    <source>
        <dbReference type="ARBA" id="ARBA00022448"/>
    </source>
</evidence>
<feature type="transmembrane region" description="Helical" evidence="11">
    <location>
        <begin position="3862"/>
        <end position="3882"/>
    </location>
</feature>
<keyword evidence="5 11" id="KW-1133">Transmembrane helix</keyword>
<dbReference type="CDD" id="cd09272">
    <property type="entry name" value="RNase_HI_RT_Ty1"/>
    <property type="match status" value="1"/>
</dbReference>
<dbReference type="PANTHER" id="PTHR33281">
    <property type="entry name" value="UPF0187 PROTEIN YNEE"/>
    <property type="match status" value="1"/>
</dbReference>
<feature type="region of interest" description="Disordered" evidence="10">
    <location>
        <begin position="571"/>
        <end position="596"/>
    </location>
</feature>
<comment type="subcellular location">
    <subcellularLocation>
        <location evidence="1">Cell membrane</location>
        <topology evidence="1">Multi-pass membrane protein</topology>
    </subcellularLocation>
</comment>
<feature type="compositionally biased region" description="Gly residues" evidence="10">
    <location>
        <begin position="2537"/>
        <end position="2552"/>
    </location>
</feature>
<evidence type="ECO:0000256" key="8">
    <source>
        <dbReference type="PROSITE-ProRule" id="PRU00047"/>
    </source>
</evidence>
<feature type="compositionally biased region" description="Low complexity" evidence="10">
    <location>
        <begin position="2616"/>
        <end position="2632"/>
    </location>
</feature>
<evidence type="ECO:0000256" key="3">
    <source>
        <dbReference type="ARBA" id="ARBA00022475"/>
    </source>
</evidence>
<keyword evidence="8" id="KW-0863">Zinc-finger</keyword>
<feature type="compositionally biased region" description="Polar residues" evidence="10">
    <location>
        <begin position="1912"/>
        <end position="1927"/>
    </location>
</feature>
<feature type="compositionally biased region" description="Low complexity" evidence="10">
    <location>
        <begin position="2553"/>
        <end position="2574"/>
    </location>
</feature>